<accession>A0A8S0XRN9</accession>
<name>A0A8S0XRN9_CYCAE</name>
<feature type="region of interest" description="Disordered" evidence="1">
    <location>
        <begin position="213"/>
        <end position="282"/>
    </location>
</feature>
<keyword evidence="2" id="KW-0812">Transmembrane</keyword>
<feature type="region of interest" description="Disordered" evidence="1">
    <location>
        <begin position="162"/>
        <end position="190"/>
    </location>
</feature>
<feature type="compositionally biased region" description="Basic and acidic residues" evidence="1">
    <location>
        <begin position="235"/>
        <end position="244"/>
    </location>
</feature>
<feature type="compositionally biased region" description="Basic and acidic residues" evidence="1">
    <location>
        <begin position="162"/>
        <end position="187"/>
    </location>
</feature>
<reference evidence="3 4" key="1">
    <citation type="submission" date="2020-01" db="EMBL/GenBank/DDBJ databases">
        <authorList>
            <person name="Gupta K D."/>
        </authorList>
    </citation>
    <scope>NUCLEOTIDE SEQUENCE [LARGE SCALE GENOMIC DNA]</scope>
</reference>
<keyword evidence="4" id="KW-1185">Reference proteome</keyword>
<feature type="transmembrane region" description="Helical" evidence="2">
    <location>
        <begin position="68"/>
        <end position="86"/>
    </location>
</feature>
<comment type="caution">
    <text evidence="3">The sequence shown here is derived from an EMBL/GenBank/DDBJ whole genome shotgun (WGS) entry which is preliminary data.</text>
</comment>
<dbReference type="OrthoDB" id="2974599at2759"/>
<proteinExistence type="predicted"/>
<protein>
    <submittedName>
        <fullName evidence="3">Uncharacterized protein</fullName>
    </submittedName>
</protein>
<feature type="region of interest" description="Disordered" evidence="1">
    <location>
        <begin position="28"/>
        <end position="61"/>
    </location>
</feature>
<evidence type="ECO:0000313" key="4">
    <source>
        <dbReference type="Proteomes" id="UP000467700"/>
    </source>
</evidence>
<dbReference type="Proteomes" id="UP000467700">
    <property type="component" value="Unassembled WGS sequence"/>
</dbReference>
<evidence type="ECO:0000256" key="1">
    <source>
        <dbReference type="SAM" id="MobiDB-lite"/>
    </source>
</evidence>
<organism evidence="3 4">
    <name type="scientific">Cyclocybe aegerita</name>
    <name type="common">Black poplar mushroom</name>
    <name type="synonym">Agrocybe aegerita</name>
    <dbReference type="NCBI Taxonomy" id="1973307"/>
    <lineage>
        <taxon>Eukaryota</taxon>
        <taxon>Fungi</taxon>
        <taxon>Dikarya</taxon>
        <taxon>Basidiomycota</taxon>
        <taxon>Agaricomycotina</taxon>
        <taxon>Agaricomycetes</taxon>
        <taxon>Agaricomycetidae</taxon>
        <taxon>Agaricales</taxon>
        <taxon>Agaricineae</taxon>
        <taxon>Bolbitiaceae</taxon>
        <taxon>Cyclocybe</taxon>
    </lineage>
</organism>
<evidence type="ECO:0000256" key="2">
    <source>
        <dbReference type="SAM" id="Phobius"/>
    </source>
</evidence>
<keyword evidence="2" id="KW-0472">Membrane</keyword>
<keyword evidence="2" id="KW-1133">Transmembrane helix</keyword>
<dbReference type="EMBL" id="CACVBS010000042">
    <property type="protein sequence ID" value="CAA7264027.1"/>
    <property type="molecule type" value="Genomic_DNA"/>
</dbReference>
<sequence length="282" mass="30294">MSPILLSDNSDSDSGARHLSIFKFNEIEARVPQETTDIAPTPSSSPSPSPSQPTDEDSDSGGGLAKAVLEYLFLGVALAIILAIIYRRLRNLKRANRPASSFFNFDTGNRSTTSRGSRTFPRTTGIPAVNLGPSYPYPDPLLAGIPTAYTGYTSRRTRAADIDASGRRGADRHAELDHDGELGDKDVLPAYEHFGGPPKYNEVEMQARLFSVGSGIHSPDEGPENPVAGDAGIPTRRENGPRPETEEDTVVQLPAQPPELDPPPGFVPTDATNNLSTMARRS</sequence>
<dbReference type="AlphaFoldDB" id="A0A8S0XRN9"/>
<gene>
    <name evidence="3" type="ORF">AAE3_LOCUS6172</name>
</gene>
<feature type="compositionally biased region" description="Polar residues" evidence="1">
    <location>
        <begin position="270"/>
        <end position="282"/>
    </location>
</feature>
<feature type="compositionally biased region" description="Pro residues" evidence="1">
    <location>
        <begin position="255"/>
        <end position="266"/>
    </location>
</feature>
<evidence type="ECO:0000313" key="3">
    <source>
        <dbReference type="EMBL" id="CAA7264027.1"/>
    </source>
</evidence>